<keyword evidence="3" id="KW-1003">Cell membrane</keyword>
<evidence type="ECO:0000256" key="5">
    <source>
        <dbReference type="ARBA" id="ARBA00022729"/>
    </source>
</evidence>
<feature type="region of interest" description="Disordered" evidence="8">
    <location>
        <begin position="265"/>
        <end position="320"/>
    </location>
</feature>
<dbReference type="PANTHER" id="PTHR32077:SF86">
    <property type="entry name" value="FAS1 DOMAIN-CONTAINING PROTEIN SELMODRAFT_448915"/>
    <property type="match status" value="1"/>
</dbReference>
<keyword evidence="4" id="KW-0449">Lipoprotein</keyword>
<dbReference type="InterPro" id="IPR045003">
    <property type="entry name" value="FLA_A"/>
</dbReference>
<proteinExistence type="inferred from homology"/>
<dbReference type="GO" id="GO:0005886">
    <property type="term" value="C:plasma membrane"/>
    <property type="evidence" value="ECO:0007669"/>
    <property type="project" value="UniProtKB-SubCell"/>
</dbReference>
<evidence type="ECO:0000256" key="4">
    <source>
        <dbReference type="ARBA" id="ARBA00022622"/>
    </source>
</evidence>
<dbReference type="InterPro" id="IPR036378">
    <property type="entry name" value="FAS1_dom_sf"/>
</dbReference>
<dbReference type="SMART" id="SM00554">
    <property type="entry name" value="FAS1"/>
    <property type="match status" value="1"/>
</dbReference>
<feature type="compositionally biased region" description="Low complexity" evidence="8">
    <location>
        <begin position="270"/>
        <end position="279"/>
    </location>
</feature>
<evidence type="ECO:0000259" key="9">
    <source>
        <dbReference type="PROSITE" id="PS50213"/>
    </source>
</evidence>
<evidence type="ECO:0000256" key="1">
    <source>
        <dbReference type="ARBA" id="ARBA00004609"/>
    </source>
</evidence>
<keyword evidence="4" id="KW-0325">Glycoprotein</keyword>
<evidence type="ECO:0000256" key="6">
    <source>
        <dbReference type="ARBA" id="ARBA00023136"/>
    </source>
</evidence>
<evidence type="ECO:0000256" key="7">
    <source>
        <dbReference type="ARBA" id="ARBA00024686"/>
    </source>
</evidence>
<comment type="caution">
    <text evidence="10">The sequence shown here is derived from an EMBL/GenBank/DDBJ whole genome shotgun (WGS) entry which is preliminary data.</text>
</comment>
<feature type="compositionally biased region" description="Basic residues" evidence="8">
    <location>
        <begin position="280"/>
        <end position="289"/>
    </location>
</feature>
<keyword evidence="4" id="KW-0336">GPI-anchor</keyword>
<dbReference type="SUPFAM" id="SSF82153">
    <property type="entry name" value="FAS1 domain"/>
    <property type="match status" value="1"/>
</dbReference>
<reference evidence="10" key="1">
    <citation type="journal article" date="2018" name="DNA Res.">
        <title>Multiple hybrid de novo genome assembly of finger millet, an orphan allotetraploid crop.</title>
        <authorList>
            <person name="Hatakeyama M."/>
            <person name="Aluri S."/>
            <person name="Balachadran M.T."/>
            <person name="Sivarajan S.R."/>
            <person name="Patrignani A."/>
            <person name="Gruter S."/>
            <person name="Poveda L."/>
            <person name="Shimizu-Inatsugi R."/>
            <person name="Baeten J."/>
            <person name="Francoijs K.J."/>
            <person name="Nataraja K.N."/>
            <person name="Reddy Y.A.N."/>
            <person name="Phadnis S."/>
            <person name="Ravikumar R.L."/>
            <person name="Schlapbach R."/>
            <person name="Sreeman S.M."/>
            <person name="Shimizu K.K."/>
        </authorList>
    </citation>
    <scope>NUCLEOTIDE SEQUENCE</scope>
</reference>
<dbReference type="EMBL" id="BQKI01000072">
    <property type="protein sequence ID" value="GJN15877.1"/>
    <property type="molecule type" value="Genomic_DNA"/>
</dbReference>
<dbReference type="Proteomes" id="UP001054889">
    <property type="component" value="Unassembled WGS sequence"/>
</dbReference>
<comment type="subcellular location">
    <subcellularLocation>
        <location evidence="1">Cell membrane</location>
        <topology evidence="1">Lipid-anchor</topology>
        <topology evidence="1">GPI-anchor</topology>
    </subcellularLocation>
</comment>
<name>A0AAV5DZI4_ELECO</name>
<dbReference type="InterPro" id="IPR000782">
    <property type="entry name" value="FAS1_domain"/>
</dbReference>
<gene>
    <name evidence="10" type="primary">gb02822</name>
    <name evidence="10" type="ORF">PR202_gb02822</name>
</gene>
<evidence type="ECO:0000313" key="11">
    <source>
        <dbReference type="Proteomes" id="UP001054889"/>
    </source>
</evidence>
<reference evidence="10" key="2">
    <citation type="submission" date="2021-12" db="EMBL/GenBank/DDBJ databases">
        <title>Resequencing data analysis of finger millet.</title>
        <authorList>
            <person name="Hatakeyama M."/>
            <person name="Aluri S."/>
            <person name="Balachadran M.T."/>
            <person name="Sivarajan S.R."/>
            <person name="Poveda L."/>
            <person name="Shimizu-Inatsugi R."/>
            <person name="Schlapbach R."/>
            <person name="Sreeman S.M."/>
            <person name="Shimizu K.K."/>
        </authorList>
    </citation>
    <scope>NUCLEOTIDE SEQUENCE</scope>
</reference>
<dbReference type="GO" id="GO:0098552">
    <property type="term" value="C:side of membrane"/>
    <property type="evidence" value="ECO:0007669"/>
    <property type="project" value="UniProtKB-KW"/>
</dbReference>
<comment type="similarity">
    <text evidence="2">Belongs to the fasciclin-like AGP family.</text>
</comment>
<dbReference type="PANTHER" id="PTHR32077">
    <property type="entry name" value="FASCICLIN-LIKE ARABINOGALACTAN PROTEIN"/>
    <property type="match status" value="1"/>
</dbReference>
<organism evidence="10 11">
    <name type="scientific">Eleusine coracana subsp. coracana</name>
    <dbReference type="NCBI Taxonomy" id="191504"/>
    <lineage>
        <taxon>Eukaryota</taxon>
        <taxon>Viridiplantae</taxon>
        <taxon>Streptophyta</taxon>
        <taxon>Embryophyta</taxon>
        <taxon>Tracheophyta</taxon>
        <taxon>Spermatophyta</taxon>
        <taxon>Magnoliopsida</taxon>
        <taxon>Liliopsida</taxon>
        <taxon>Poales</taxon>
        <taxon>Poaceae</taxon>
        <taxon>PACMAD clade</taxon>
        <taxon>Chloridoideae</taxon>
        <taxon>Cynodonteae</taxon>
        <taxon>Eleusininae</taxon>
        <taxon>Eleusine</taxon>
    </lineage>
</organism>
<comment type="function">
    <text evidence="7">May be a cell surface adhesion protein.</text>
</comment>
<keyword evidence="11" id="KW-1185">Reference proteome</keyword>
<dbReference type="FunFam" id="2.30.180.10:FF:000008">
    <property type="entry name" value="Fasciclin-like arabinogalactan protein 10"/>
    <property type="match status" value="1"/>
</dbReference>
<keyword evidence="5" id="KW-0732">Signal</keyword>
<keyword evidence="6" id="KW-0472">Membrane</keyword>
<dbReference type="GO" id="GO:0009834">
    <property type="term" value="P:plant-type secondary cell wall biogenesis"/>
    <property type="evidence" value="ECO:0007669"/>
    <property type="project" value="TreeGrafter"/>
</dbReference>
<evidence type="ECO:0000256" key="3">
    <source>
        <dbReference type="ARBA" id="ARBA00022475"/>
    </source>
</evidence>
<feature type="region of interest" description="Disordered" evidence="8">
    <location>
        <begin position="40"/>
        <end position="70"/>
    </location>
</feature>
<evidence type="ECO:0000313" key="10">
    <source>
        <dbReference type="EMBL" id="GJN15877.1"/>
    </source>
</evidence>
<sequence length="338" mass="34480">MAILDIIARPQGLLRLKSKSAQLTLQSSLRCCHSPLLTPTRAHTPLTDTVGRSASPHHSPHNAPPLPPRRRGGALLLVLLPLAAAATTGGKAAAPAAAKAKAPAAPPPAPPNITALMAKGGCKSFASLVSALPDVHATFQSAVDGGVTAFCPTDAAVKSFAPDYKNLTGDEKASLLLFHAVPVYYSLRSLKSNNGVMNTLATDGGASNFNLTVQNRADEVTLRTAAVDAAVEVRDTVYDKDPVAIYAVDAVLEPVELFEPAEAPAPAPAPVADAPSAAAGKKKGSHSHRHVADAPGPAADDDDDAADEKKGSRKNAAPASGSCLRWLAAAVAVAAVLG</sequence>
<feature type="domain" description="FAS1" evidence="9">
    <location>
        <begin position="109"/>
        <end position="252"/>
    </location>
</feature>
<evidence type="ECO:0000256" key="8">
    <source>
        <dbReference type="SAM" id="MobiDB-lite"/>
    </source>
</evidence>
<dbReference type="Pfam" id="PF02469">
    <property type="entry name" value="Fasciclin"/>
    <property type="match status" value="1"/>
</dbReference>
<dbReference type="PROSITE" id="PS50213">
    <property type="entry name" value="FAS1"/>
    <property type="match status" value="1"/>
</dbReference>
<dbReference type="AlphaFoldDB" id="A0AAV5DZI4"/>
<evidence type="ECO:0000256" key="2">
    <source>
        <dbReference type="ARBA" id="ARBA00007843"/>
    </source>
</evidence>
<dbReference type="Gene3D" id="2.30.180.10">
    <property type="entry name" value="FAS1 domain"/>
    <property type="match status" value="1"/>
</dbReference>
<accession>A0AAV5DZI4</accession>
<protein>
    <recommendedName>
        <fullName evidence="9">FAS1 domain-containing protein</fullName>
    </recommendedName>
</protein>